<dbReference type="Pfam" id="PF02082">
    <property type="entry name" value="Rrf2"/>
    <property type="match status" value="1"/>
</dbReference>
<dbReference type="PROSITE" id="PS01332">
    <property type="entry name" value="HTH_RRF2_1"/>
    <property type="match status" value="1"/>
</dbReference>
<dbReference type="PANTHER" id="PTHR33221:SF5">
    <property type="entry name" value="HTH-TYPE TRANSCRIPTIONAL REGULATOR ISCR"/>
    <property type="match status" value="1"/>
</dbReference>
<comment type="caution">
    <text evidence="2">The sequence shown here is derived from an EMBL/GenBank/DDBJ whole genome shotgun (WGS) entry which is preliminary data.</text>
</comment>
<dbReference type="InterPro" id="IPR000944">
    <property type="entry name" value="Tscrpt_reg_Rrf2"/>
</dbReference>
<dbReference type="AlphaFoldDB" id="A0A3M8DB84"/>
<reference evidence="2 3" key="1">
    <citation type="submission" date="2018-10" db="EMBL/GenBank/DDBJ databases">
        <title>Phylogenomics of Brevibacillus.</title>
        <authorList>
            <person name="Dunlap C."/>
        </authorList>
    </citation>
    <scope>NUCLEOTIDE SEQUENCE [LARGE SCALE GENOMIC DNA]</scope>
    <source>
        <strain evidence="2 3">JCM 15716</strain>
    </source>
</reference>
<evidence type="ECO:0000313" key="3">
    <source>
        <dbReference type="Proteomes" id="UP000271031"/>
    </source>
</evidence>
<dbReference type="OrthoDB" id="9808360at2"/>
<organism evidence="2 3">
    <name type="scientific">Brevibacillus fluminis</name>
    <dbReference type="NCBI Taxonomy" id="511487"/>
    <lineage>
        <taxon>Bacteria</taxon>
        <taxon>Bacillati</taxon>
        <taxon>Bacillota</taxon>
        <taxon>Bacilli</taxon>
        <taxon>Bacillales</taxon>
        <taxon>Paenibacillaceae</taxon>
        <taxon>Brevibacillus</taxon>
    </lineage>
</organism>
<dbReference type="Proteomes" id="UP000271031">
    <property type="component" value="Unassembled WGS sequence"/>
</dbReference>
<protein>
    <submittedName>
        <fullName evidence="2">Rrf2 family transcriptional regulator</fullName>
    </submittedName>
</protein>
<dbReference type="SUPFAM" id="SSF46785">
    <property type="entry name" value="Winged helix' DNA-binding domain"/>
    <property type="match status" value="1"/>
</dbReference>
<dbReference type="InterPro" id="IPR036390">
    <property type="entry name" value="WH_DNA-bd_sf"/>
</dbReference>
<keyword evidence="3" id="KW-1185">Reference proteome</keyword>
<dbReference type="InterPro" id="IPR030489">
    <property type="entry name" value="TR_Rrf2-type_CS"/>
</dbReference>
<dbReference type="GO" id="GO:0005829">
    <property type="term" value="C:cytosol"/>
    <property type="evidence" value="ECO:0007669"/>
    <property type="project" value="TreeGrafter"/>
</dbReference>
<dbReference type="EMBL" id="RHHQ01000014">
    <property type="protein sequence ID" value="RNB85400.1"/>
    <property type="molecule type" value="Genomic_DNA"/>
</dbReference>
<dbReference type="Gene3D" id="1.10.10.10">
    <property type="entry name" value="Winged helix-like DNA-binding domain superfamily/Winged helix DNA-binding domain"/>
    <property type="match status" value="1"/>
</dbReference>
<gene>
    <name evidence="2" type="ORF">EDM56_18505</name>
</gene>
<proteinExistence type="predicted"/>
<evidence type="ECO:0000313" key="2">
    <source>
        <dbReference type="EMBL" id="RNB85400.1"/>
    </source>
</evidence>
<evidence type="ECO:0000256" key="1">
    <source>
        <dbReference type="ARBA" id="ARBA00023125"/>
    </source>
</evidence>
<dbReference type="GO" id="GO:0003677">
    <property type="term" value="F:DNA binding"/>
    <property type="evidence" value="ECO:0007669"/>
    <property type="project" value="UniProtKB-KW"/>
</dbReference>
<dbReference type="InterPro" id="IPR036388">
    <property type="entry name" value="WH-like_DNA-bd_sf"/>
</dbReference>
<sequence>MKVSSRGEYALRALLSLAQQNGAVLPISAIAEKTLVPFSYLEQIMLQLKNLGYVKSRRGVKGGYALRQSPSEINIGDVIRRLEGPLAPMNCASVTAYEQCPLEAECMLKPLWTLVRDTVSFVLDQTTLDDLVKRNLKGIEGVKELVKET</sequence>
<dbReference type="PROSITE" id="PS51197">
    <property type="entry name" value="HTH_RRF2_2"/>
    <property type="match status" value="1"/>
</dbReference>
<dbReference type="PANTHER" id="PTHR33221">
    <property type="entry name" value="WINGED HELIX-TURN-HELIX TRANSCRIPTIONAL REGULATOR, RRF2 FAMILY"/>
    <property type="match status" value="1"/>
</dbReference>
<name>A0A3M8DB84_9BACL</name>
<dbReference type="RefSeq" id="WP_122919405.1">
    <property type="nucleotide sequence ID" value="NZ_RHHQ01000014.1"/>
</dbReference>
<dbReference type="NCBIfam" id="TIGR00738">
    <property type="entry name" value="rrf2_super"/>
    <property type="match status" value="1"/>
</dbReference>
<dbReference type="GO" id="GO:0003700">
    <property type="term" value="F:DNA-binding transcription factor activity"/>
    <property type="evidence" value="ECO:0007669"/>
    <property type="project" value="TreeGrafter"/>
</dbReference>
<keyword evidence="1" id="KW-0238">DNA-binding</keyword>
<accession>A0A3M8DB84</accession>